<dbReference type="PANTHER" id="PTHR43022:SF1">
    <property type="entry name" value="PROTEIN SMF"/>
    <property type="match status" value="1"/>
</dbReference>
<sequence>MNHYEAISYNALNIFTGSDYKELEKLFGQYRSWTNGWKNTGKKTAKIDPEKEWKKLEEKGINLILKDDPAYPASLKETPWTPLGIYYKGALTDGAEPRTATSCMRGEPRVAIVGTRKASLRGREIAKNFAQSLNNYGINVVSGLAMGIDEAAHRGVVEAGGKTIAVLATGLDTVYPRQNANLAKKILDLGGALISEYPIEQPSYPSNFVHRNRIISGLCAGTIVIEAPEESGALTTANFALEQNREVFVVPGPINDPNYVGSNKLIKAGAALITSIDDVLDNLNIAVNKDTRVKNENLNEEEKSILNIIKEAGEPIRVDKISELSKLETYVVNRLLSFLVIKGIIKESGGKYFL</sequence>
<dbReference type="Proteomes" id="UP000177942">
    <property type="component" value="Unassembled WGS sequence"/>
</dbReference>
<feature type="domain" description="Smf/DprA SLOG" evidence="2">
    <location>
        <begin position="63"/>
        <end position="283"/>
    </location>
</feature>
<gene>
    <name evidence="3" type="ORF">A3A16_03295</name>
</gene>
<evidence type="ECO:0000313" key="3">
    <source>
        <dbReference type="EMBL" id="OGY66230.1"/>
    </source>
</evidence>
<evidence type="ECO:0000259" key="2">
    <source>
        <dbReference type="Pfam" id="PF02481"/>
    </source>
</evidence>
<dbReference type="AlphaFoldDB" id="A0A1G1ZR39"/>
<dbReference type="GO" id="GO:0009294">
    <property type="term" value="P:DNA-mediated transformation"/>
    <property type="evidence" value="ECO:0007669"/>
    <property type="project" value="InterPro"/>
</dbReference>
<dbReference type="EMBL" id="MHJJ01000003">
    <property type="protein sequence ID" value="OGY66230.1"/>
    <property type="molecule type" value="Genomic_DNA"/>
</dbReference>
<dbReference type="Gene3D" id="1.10.10.10">
    <property type="entry name" value="Winged helix-like DNA-binding domain superfamily/Winged helix DNA-binding domain"/>
    <property type="match status" value="1"/>
</dbReference>
<dbReference type="STRING" id="1798407.A3A16_03295"/>
<dbReference type="SUPFAM" id="SSF102405">
    <property type="entry name" value="MCP/YpsA-like"/>
    <property type="match status" value="1"/>
</dbReference>
<comment type="similarity">
    <text evidence="1">Belongs to the DprA/Smf family.</text>
</comment>
<dbReference type="NCBIfam" id="TIGR00732">
    <property type="entry name" value="dprA"/>
    <property type="match status" value="1"/>
</dbReference>
<dbReference type="SUPFAM" id="SSF46785">
    <property type="entry name" value="Winged helix' DNA-binding domain"/>
    <property type="match status" value="1"/>
</dbReference>
<name>A0A1G1ZR39_9BACT</name>
<dbReference type="PANTHER" id="PTHR43022">
    <property type="entry name" value="PROTEIN SMF"/>
    <property type="match status" value="1"/>
</dbReference>
<evidence type="ECO:0000313" key="4">
    <source>
        <dbReference type="Proteomes" id="UP000177942"/>
    </source>
</evidence>
<dbReference type="InterPro" id="IPR036388">
    <property type="entry name" value="WH-like_DNA-bd_sf"/>
</dbReference>
<dbReference type="Pfam" id="PF02481">
    <property type="entry name" value="DNA_processg_A"/>
    <property type="match status" value="1"/>
</dbReference>
<comment type="caution">
    <text evidence="3">The sequence shown here is derived from an EMBL/GenBank/DDBJ whole genome shotgun (WGS) entry which is preliminary data.</text>
</comment>
<evidence type="ECO:0000256" key="1">
    <source>
        <dbReference type="ARBA" id="ARBA00006525"/>
    </source>
</evidence>
<dbReference type="InterPro" id="IPR036390">
    <property type="entry name" value="WH_DNA-bd_sf"/>
</dbReference>
<protein>
    <submittedName>
        <fullName evidence="3">DNA protecting protein DprA</fullName>
    </submittedName>
</protein>
<accession>A0A1G1ZR39</accession>
<organism evidence="3 4">
    <name type="scientific">Candidatus Harrisonbacteria bacterium RIFCSPLOWO2_01_FULL_44_18</name>
    <dbReference type="NCBI Taxonomy" id="1798407"/>
    <lineage>
        <taxon>Bacteria</taxon>
        <taxon>Candidatus Harrisoniibacteriota</taxon>
    </lineage>
</organism>
<dbReference type="InterPro" id="IPR003488">
    <property type="entry name" value="DprA"/>
</dbReference>
<reference evidence="3 4" key="1">
    <citation type="journal article" date="2016" name="Nat. Commun.">
        <title>Thousands of microbial genomes shed light on interconnected biogeochemical processes in an aquifer system.</title>
        <authorList>
            <person name="Anantharaman K."/>
            <person name="Brown C.T."/>
            <person name="Hug L.A."/>
            <person name="Sharon I."/>
            <person name="Castelle C.J."/>
            <person name="Probst A.J."/>
            <person name="Thomas B.C."/>
            <person name="Singh A."/>
            <person name="Wilkins M.J."/>
            <person name="Karaoz U."/>
            <person name="Brodie E.L."/>
            <person name="Williams K.H."/>
            <person name="Hubbard S.S."/>
            <person name="Banfield J.F."/>
        </authorList>
    </citation>
    <scope>NUCLEOTIDE SEQUENCE [LARGE SCALE GENOMIC DNA]</scope>
</reference>
<dbReference type="Gene3D" id="3.40.50.450">
    <property type="match status" value="1"/>
</dbReference>
<proteinExistence type="inferred from homology"/>
<dbReference type="InterPro" id="IPR057666">
    <property type="entry name" value="DrpA_SLOG"/>
</dbReference>